<dbReference type="EMBL" id="MFBT01000011">
    <property type="protein sequence ID" value="OGD99714.1"/>
    <property type="molecule type" value="Genomic_DNA"/>
</dbReference>
<dbReference type="InterPro" id="IPR029060">
    <property type="entry name" value="PIN-like_dom_sf"/>
</dbReference>
<sequence length="149" mass="16973">MIGSDEDWVLFDTNILVYAHDGKSPFYKKAKRLQELVNDGKLKAAITPQNLLEFYSTITNRAKYKNSVTPKEATLEIKRFLISPFELIVPIGNELLTVMYLIDGKNILGRRIFDVYLVATMLSNGIKTIYTANEQDFASFSEIKVVNPF</sequence>
<comment type="caution">
    <text evidence="2">The sequence shown here is derived from an EMBL/GenBank/DDBJ whole genome shotgun (WGS) entry which is preliminary data.</text>
</comment>
<feature type="domain" description="PIN" evidence="1">
    <location>
        <begin position="9"/>
        <end position="139"/>
    </location>
</feature>
<dbReference type="Proteomes" id="UP000177039">
    <property type="component" value="Unassembled WGS sequence"/>
</dbReference>
<proteinExistence type="predicted"/>
<organism evidence="2 3">
    <name type="scientific">Candidatus Curtissbacteria bacterium RIFCSPLOWO2_01_FULL_42_50</name>
    <dbReference type="NCBI Taxonomy" id="1797730"/>
    <lineage>
        <taxon>Bacteria</taxon>
        <taxon>Candidatus Curtissiibacteriota</taxon>
    </lineage>
</organism>
<dbReference type="Gene3D" id="3.40.50.1010">
    <property type="entry name" value="5'-nuclease"/>
    <property type="match status" value="1"/>
</dbReference>
<protein>
    <recommendedName>
        <fullName evidence="1">PIN domain-containing protein</fullName>
    </recommendedName>
</protein>
<evidence type="ECO:0000313" key="2">
    <source>
        <dbReference type="EMBL" id="OGD99714.1"/>
    </source>
</evidence>
<dbReference type="Pfam" id="PF01850">
    <property type="entry name" value="PIN"/>
    <property type="match status" value="1"/>
</dbReference>
<dbReference type="InterPro" id="IPR002716">
    <property type="entry name" value="PIN_dom"/>
</dbReference>
<dbReference type="SUPFAM" id="SSF88723">
    <property type="entry name" value="PIN domain-like"/>
    <property type="match status" value="1"/>
</dbReference>
<accession>A0A1F5H6Q8</accession>
<evidence type="ECO:0000259" key="1">
    <source>
        <dbReference type="Pfam" id="PF01850"/>
    </source>
</evidence>
<evidence type="ECO:0000313" key="3">
    <source>
        <dbReference type="Proteomes" id="UP000177039"/>
    </source>
</evidence>
<name>A0A1F5H6Q8_9BACT</name>
<reference evidence="2 3" key="1">
    <citation type="journal article" date="2016" name="Nat. Commun.">
        <title>Thousands of microbial genomes shed light on interconnected biogeochemical processes in an aquifer system.</title>
        <authorList>
            <person name="Anantharaman K."/>
            <person name="Brown C.T."/>
            <person name="Hug L.A."/>
            <person name="Sharon I."/>
            <person name="Castelle C.J."/>
            <person name="Probst A.J."/>
            <person name="Thomas B.C."/>
            <person name="Singh A."/>
            <person name="Wilkins M.J."/>
            <person name="Karaoz U."/>
            <person name="Brodie E.L."/>
            <person name="Williams K.H."/>
            <person name="Hubbard S.S."/>
            <person name="Banfield J.F."/>
        </authorList>
    </citation>
    <scope>NUCLEOTIDE SEQUENCE [LARGE SCALE GENOMIC DNA]</scope>
</reference>
<gene>
    <name evidence="2" type="ORF">A3B54_05575</name>
</gene>
<dbReference type="AlphaFoldDB" id="A0A1F5H6Q8"/>